<dbReference type="InterPro" id="IPR013083">
    <property type="entry name" value="Znf_RING/FYVE/PHD"/>
</dbReference>
<dbReference type="OrthoDB" id="1938835at2759"/>
<keyword evidence="1" id="KW-0862">Zinc</keyword>
<evidence type="ECO:0000313" key="4">
    <source>
        <dbReference type="EMBL" id="KAG2596566.1"/>
    </source>
</evidence>
<sequence length="445" mass="48906">MGANCCIAAKERAQPCMAPIEVSTYRVRHSPSWSFRWDNRTHIEDIMESTMVFPNQSSGNVQPEVKNGFIAPTEGHYSGDSHSDVFRRVKWQKSDNKMEVSKLSKVDPGADHSTANDLPTEVQLLSSKEDGQRKEITGAKSCKSPGIVTVASDAKTLKSHPSTTPVLQEDSEGPSSSMSHSIRMDPNSTRKALQSPGGQLYTQISDGSNPSLKPLGENSSAERRLSNSMLSAFSNDMFAGQSQGGTSDKWSTCTPSELVAISRGDRWSVDNELFGSITSKGSFSNASHPTALSPDQEVCRLCSRLLKERSSWNGHELAVVAVLFCGHAYHANCLDSVTAESEKYDPSCPVCTHGETITAKLFGKTELKVTNKASKHMADNDLDRSSKHQKKVKREPRLVTSSSMKDTFSRPFLRRHFSTGSRSPTPVLGSEPTIKKGFWSRNWRE</sequence>
<gene>
    <name evidence="4" type="ORF">PVAP13_5KG169407</name>
</gene>
<feature type="compositionally biased region" description="Basic and acidic residues" evidence="2">
    <location>
        <begin position="127"/>
        <end position="137"/>
    </location>
</feature>
<keyword evidence="1" id="KW-0479">Metal-binding</keyword>
<organism evidence="4 5">
    <name type="scientific">Panicum virgatum</name>
    <name type="common">Blackwell switchgrass</name>
    <dbReference type="NCBI Taxonomy" id="38727"/>
    <lineage>
        <taxon>Eukaryota</taxon>
        <taxon>Viridiplantae</taxon>
        <taxon>Streptophyta</taxon>
        <taxon>Embryophyta</taxon>
        <taxon>Tracheophyta</taxon>
        <taxon>Spermatophyta</taxon>
        <taxon>Magnoliopsida</taxon>
        <taxon>Liliopsida</taxon>
        <taxon>Poales</taxon>
        <taxon>Poaceae</taxon>
        <taxon>PACMAD clade</taxon>
        <taxon>Panicoideae</taxon>
        <taxon>Panicodae</taxon>
        <taxon>Paniceae</taxon>
        <taxon>Panicinae</taxon>
        <taxon>Panicum</taxon>
        <taxon>Panicum sect. Hiantes</taxon>
    </lineage>
</organism>
<dbReference type="SUPFAM" id="SSF57850">
    <property type="entry name" value="RING/U-box"/>
    <property type="match status" value="1"/>
</dbReference>
<proteinExistence type="predicted"/>
<protein>
    <recommendedName>
        <fullName evidence="3">RING-type domain-containing protein</fullName>
    </recommendedName>
</protein>
<dbReference type="SMART" id="SM00184">
    <property type="entry name" value="RING"/>
    <property type="match status" value="1"/>
</dbReference>
<dbReference type="PROSITE" id="PS50089">
    <property type="entry name" value="ZF_RING_2"/>
    <property type="match status" value="1"/>
</dbReference>
<dbReference type="Gene3D" id="3.30.40.10">
    <property type="entry name" value="Zinc/RING finger domain, C3HC4 (zinc finger)"/>
    <property type="match status" value="1"/>
</dbReference>
<feature type="region of interest" description="Disordered" evidence="2">
    <location>
        <begin position="97"/>
        <end position="140"/>
    </location>
</feature>
<dbReference type="InterPro" id="IPR001841">
    <property type="entry name" value="Znf_RING"/>
</dbReference>
<dbReference type="AlphaFoldDB" id="A0A8T0SJ34"/>
<dbReference type="Proteomes" id="UP000823388">
    <property type="component" value="Chromosome 5K"/>
</dbReference>
<dbReference type="GO" id="GO:0008270">
    <property type="term" value="F:zinc ion binding"/>
    <property type="evidence" value="ECO:0007669"/>
    <property type="project" value="UniProtKB-KW"/>
</dbReference>
<evidence type="ECO:0000259" key="3">
    <source>
        <dbReference type="PROSITE" id="PS50089"/>
    </source>
</evidence>
<feature type="compositionally biased region" description="Basic and acidic residues" evidence="2">
    <location>
        <begin position="97"/>
        <end position="110"/>
    </location>
</feature>
<feature type="domain" description="RING-type" evidence="3">
    <location>
        <begin position="299"/>
        <end position="352"/>
    </location>
</feature>
<feature type="region of interest" description="Disordered" evidence="2">
    <location>
        <begin position="373"/>
        <end position="400"/>
    </location>
</feature>
<feature type="compositionally biased region" description="Basic and acidic residues" evidence="2">
    <location>
        <begin position="376"/>
        <end position="386"/>
    </location>
</feature>
<keyword evidence="1" id="KW-0863">Zinc-finger</keyword>
<keyword evidence="5" id="KW-1185">Reference proteome</keyword>
<feature type="region of interest" description="Disordered" evidence="2">
    <location>
        <begin position="152"/>
        <end position="223"/>
    </location>
</feature>
<evidence type="ECO:0000313" key="5">
    <source>
        <dbReference type="Proteomes" id="UP000823388"/>
    </source>
</evidence>
<accession>A0A8T0SJ34</accession>
<feature type="compositionally biased region" description="Polar residues" evidence="2">
    <location>
        <begin position="173"/>
        <end position="211"/>
    </location>
</feature>
<dbReference type="PANTHER" id="PTHR31150:SF22">
    <property type="entry name" value="RING-TYPE DOMAIN-CONTAINING PROTEIN"/>
    <property type="match status" value="1"/>
</dbReference>
<dbReference type="EMBL" id="CM029045">
    <property type="protein sequence ID" value="KAG2596566.1"/>
    <property type="molecule type" value="Genomic_DNA"/>
</dbReference>
<evidence type="ECO:0000256" key="1">
    <source>
        <dbReference type="PROSITE-ProRule" id="PRU00175"/>
    </source>
</evidence>
<comment type="caution">
    <text evidence="4">The sequence shown here is derived from an EMBL/GenBank/DDBJ whole genome shotgun (WGS) entry which is preliminary data.</text>
</comment>
<name>A0A8T0SJ34_PANVG</name>
<evidence type="ECO:0000256" key="2">
    <source>
        <dbReference type="SAM" id="MobiDB-lite"/>
    </source>
</evidence>
<dbReference type="PANTHER" id="PTHR31150">
    <property type="entry name" value="EXPRESSED PROTEIN"/>
    <property type="match status" value="1"/>
</dbReference>
<reference evidence="4" key="1">
    <citation type="submission" date="2020-05" db="EMBL/GenBank/DDBJ databases">
        <title>WGS assembly of Panicum virgatum.</title>
        <authorList>
            <person name="Lovell J.T."/>
            <person name="Jenkins J."/>
            <person name="Shu S."/>
            <person name="Juenger T.E."/>
            <person name="Schmutz J."/>
        </authorList>
    </citation>
    <scope>NUCLEOTIDE SEQUENCE</scope>
    <source>
        <strain evidence="4">AP13</strain>
    </source>
</reference>